<evidence type="ECO:0000256" key="1">
    <source>
        <dbReference type="ARBA" id="ARBA00006272"/>
    </source>
</evidence>
<dbReference type="Pfam" id="PF05343">
    <property type="entry name" value="Peptidase_M42"/>
    <property type="match status" value="1"/>
</dbReference>
<feature type="binding site" evidence="8">
    <location>
        <position position="318"/>
    </location>
    <ligand>
        <name>Zn(2+)</name>
        <dbReference type="ChEBI" id="CHEBI:29105"/>
        <label>2</label>
    </ligand>
</feature>
<sequence>MDKYNHKVTLLELLDSHGGPGFEQGIANKVRAAFSAYTSELRTDTLGNVIATVHGFGGKSAPKIMLSAHMDEIALVVTKIESGGFLRVAQSGGFDPRTLVGQEVVVHGKKDLRGIVGSKPPHLTSLAERKKAATLEDLYIDMAMNGDRVRELVEIGDRVTLHRETMELLNNRISGKALDNRTSIAIILETLRFLQGLKHQADVIAVASVQEEVGMRGAATAGYGVNPDIAIAIDVTFADMPGQDPDESFKIGEGPAISFGPNIHRNVFTGLRDAAIENSIPYQLELSQGPTGTDGNAFQIARAGLATGVIGIAIRYMHCSVETGSYDDIAACGRLLAHYIAGITPADVEGLSCY</sequence>
<keyword evidence="5" id="KW-0378">Hydrolase</keyword>
<keyword evidence="10" id="KW-1185">Reference proteome</keyword>
<feature type="active site" description="Proton acceptor" evidence="7">
    <location>
        <position position="211"/>
    </location>
</feature>
<name>A0A9X7Z480_9BACL</name>
<evidence type="ECO:0000256" key="8">
    <source>
        <dbReference type="PIRSR" id="PIRSR001123-2"/>
    </source>
</evidence>
<reference evidence="9 10" key="1">
    <citation type="submission" date="2021-02" db="EMBL/GenBank/DDBJ databases">
        <title>Alicyclobacillus curvatus sp. nov. and Alicyclobacillus mengziensis sp. nov., two acidophilic bacteria isolated from acid mine drainage.</title>
        <authorList>
            <person name="Huang Y."/>
        </authorList>
    </citation>
    <scope>NUCLEOTIDE SEQUENCE [LARGE SCALE GENOMIC DNA]</scope>
    <source>
        <strain evidence="9 10">S30H14</strain>
    </source>
</reference>
<evidence type="ECO:0000313" key="9">
    <source>
        <dbReference type="EMBL" id="QSO45724.1"/>
    </source>
</evidence>
<dbReference type="RefSeq" id="WP_206655093.1">
    <property type="nucleotide sequence ID" value="NZ_CP071182.1"/>
</dbReference>
<feature type="binding site" evidence="8">
    <location>
        <position position="69"/>
    </location>
    <ligand>
        <name>Zn(2+)</name>
        <dbReference type="ChEBI" id="CHEBI:29105"/>
        <label>1</label>
    </ligand>
</feature>
<protein>
    <submittedName>
        <fullName evidence="9">M42 family metallopeptidase</fullName>
    </submittedName>
</protein>
<dbReference type="InterPro" id="IPR023367">
    <property type="entry name" value="Peptidase_M42_dom2"/>
</dbReference>
<dbReference type="GO" id="GO:0004177">
    <property type="term" value="F:aminopeptidase activity"/>
    <property type="evidence" value="ECO:0007669"/>
    <property type="project" value="UniProtKB-UniRule"/>
</dbReference>
<dbReference type="KEGG" id="afx:JZ786_14320"/>
<evidence type="ECO:0000256" key="3">
    <source>
        <dbReference type="ARBA" id="ARBA00022670"/>
    </source>
</evidence>
<evidence type="ECO:0000256" key="5">
    <source>
        <dbReference type="ARBA" id="ARBA00022801"/>
    </source>
</evidence>
<keyword evidence="3" id="KW-0645">Protease</keyword>
<dbReference type="InterPro" id="IPR008007">
    <property type="entry name" value="Peptidase_M42"/>
</dbReference>
<dbReference type="PANTHER" id="PTHR32481:SF0">
    <property type="entry name" value="AMINOPEPTIDASE YPDE-RELATED"/>
    <property type="match status" value="1"/>
</dbReference>
<organism evidence="9 10">
    <name type="scientific">Alicyclobacillus mengziensis</name>
    <dbReference type="NCBI Taxonomy" id="2931921"/>
    <lineage>
        <taxon>Bacteria</taxon>
        <taxon>Bacillati</taxon>
        <taxon>Bacillota</taxon>
        <taxon>Bacilli</taxon>
        <taxon>Bacillales</taxon>
        <taxon>Alicyclobacillaceae</taxon>
        <taxon>Alicyclobacillus</taxon>
    </lineage>
</organism>
<proteinExistence type="inferred from homology"/>
<dbReference type="AlphaFoldDB" id="A0A9X7Z480"/>
<dbReference type="PANTHER" id="PTHR32481">
    <property type="entry name" value="AMINOPEPTIDASE"/>
    <property type="match status" value="1"/>
</dbReference>
<evidence type="ECO:0000256" key="4">
    <source>
        <dbReference type="ARBA" id="ARBA00022723"/>
    </source>
</evidence>
<gene>
    <name evidence="9" type="ORF">JZ786_14320</name>
</gene>
<dbReference type="Gene3D" id="3.40.630.10">
    <property type="entry name" value="Zn peptidases"/>
    <property type="match status" value="1"/>
</dbReference>
<keyword evidence="2" id="KW-0031">Aminopeptidase</keyword>
<dbReference type="Proteomes" id="UP000663505">
    <property type="component" value="Chromosome"/>
</dbReference>
<dbReference type="GO" id="GO:0006508">
    <property type="term" value="P:proteolysis"/>
    <property type="evidence" value="ECO:0007669"/>
    <property type="project" value="UniProtKB-KW"/>
</dbReference>
<dbReference type="SUPFAM" id="SSF53187">
    <property type="entry name" value="Zn-dependent exopeptidases"/>
    <property type="match status" value="1"/>
</dbReference>
<comment type="similarity">
    <text evidence="1 6">Belongs to the peptidase M42 family.</text>
</comment>
<dbReference type="SUPFAM" id="SSF101821">
    <property type="entry name" value="Aminopeptidase/glucanase lid domain"/>
    <property type="match status" value="1"/>
</dbReference>
<dbReference type="PIRSF" id="PIRSF001123">
    <property type="entry name" value="PepA_GA"/>
    <property type="match status" value="1"/>
</dbReference>
<dbReference type="CDD" id="cd05656">
    <property type="entry name" value="M42_Frv"/>
    <property type="match status" value="1"/>
</dbReference>
<feature type="binding site" evidence="8">
    <location>
        <position position="179"/>
    </location>
    <ligand>
        <name>Zn(2+)</name>
        <dbReference type="ChEBI" id="CHEBI:29105"/>
        <label>1</label>
    </ligand>
</feature>
<accession>A0A9X7Z480</accession>
<feature type="binding site" evidence="8">
    <location>
        <position position="212"/>
    </location>
    <ligand>
        <name>Zn(2+)</name>
        <dbReference type="ChEBI" id="CHEBI:29105"/>
        <label>2</label>
    </ligand>
</feature>
<keyword evidence="4 8" id="KW-0479">Metal-binding</keyword>
<dbReference type="InterPro" id="IPR051464">
    <property type="entry name" value="Peptidase_M42_aminopept"/>
</dbReference>
<feature type="binding site" evidence="8">
    <location>
        <position position="179"/>
    </location>
    <ligand>
        <name>Zn(2+)</name>
        <dbReference type="ChEBI" id="CHEBI:29105"/>
        <label>2</label>
    </ligand>
</feature>
<evidence type="ECO:0000313" key="10">
    <source>
        <dbReference type="Proteomes" id="UP000663505"/>
    </source>
</evidence>
<comment type="cofactor">
    <cofactor evidence="8">
        <name>a divalent metal cation</name>
        <dbReference type="ChEBI" id="CHEBI:60240"/>
    </cofactor>
    <text evidence="8">Binds 2 divalent metal cations per subunit.</text>
</comment>
<dbReference type="GO" id="GO:0046872">
    <property type="term" value="F:metal ion binding"/>
    <property type="evidence" value="ECO:0007669"/>
    <property type="project" value="UniProtKB-UniRule"/>
</dbReference>
<dbReference type="EMBL" id="CP071182">
    <property type="protein sequence ID" value="QSO45724.1"/>
    <property type="molecule type" value="Genomic_DNA"/>
</dbReference>
<feature type="binding site" evidence="8">
    <location>
        <position position="234"/>
    </location>
    <ligand>
        <name>Zn(2+)</name>
        <dbReference type="ChEBI" id="CHEBI:29105"/>
        <label>1</label>
    </ligand>
</feature>
<evidence type="ECO:0000256" key="6">
    <source>
        <dbReference type="PIRNR" id="PIRNR001123"/>
    </source>
</evidence>
<evidence type="ECO:0000256" key="7">
    <source>
        <dbReference type="PIRSR" id="PIRSR001123-1"/>
    </source>
</evidence>
<dbReference type="Gene3D" id="2.40.30.40">
    <property type="entry name" value="Peptidase M42, domain 2"/>
    <property type="match status" value="1"/>
</dbReference>
<evidence type="ECO:0000256" key="2">
    <source>
        <dbReference type="ARBA" id="ARBA00022438"/>
    </source>
</evidence>